<dbReference type="PANTHER" id="PTHR10000:SF8">
    <property type="entry name" value="HAD SUPERFAMILY HYDROLASE-LIKE, TYPE 3"/>
    <property type="match status" value="1"/>
</dbReference>
<dbReference type="GO" id="GO:0051479">
    <property type="term" value="P:mannosylglycerate biosynthetic process"/>
    <property type="evidence" value="ECO:0007669"/>
    <property type="project" value="InterPro"/>
</dbReference>
<dbReference type="NCBIfam" id="TIGR01486">
    <property type="entry name" value="HAD-SF-IIB-MPGP"/>
    <property type="match status" value="1"/>
</dbReference>
<proteinExistence type="predicted"/>
<dbReference type="Gene3D" id="3.30.980.20">
    <property type="entry name" value="Putative mannosyl-3-phosphoglycerate phosphatase, domain 2"/>
    <property type="match status" value="1"/>
</dbReference>
<evidence type="ECO:0000256" key="4">
    <source>
        <dbReference type="NCBIfam" id="TIGR02461"/>
    </source>
</evidence>
<evidence type="ECO:0000256" key="3">
    <source>
        <dbReference type="ARBA" id="ARBA00022842"/>
    </source>
</evidence>
<comment type="caution">
    <text evidence="5">The sequence shown here is derived from an EMBL/GenBank/DDBJ whole genome shotgun (WGS) entry which is preliminary data.</text>
</comment>
<dbReference type="SUPFAM" id="SSF56784">
    <property type="entry name" value="HAD-like"/>
    <property type="match status" value="1"/>
</dbReference>
<dbReference type="NCBIfam" id="TIGR02461">
    <property type="entry name" value="osmo_MPG_phos"/>
    <property type="match status" value="1"/>
</dbReference>
<dbReference type="EMBL" id="LGFD01000014">
    <property type="protein sequence ID" value="KUK17808.1"/>
    <property type="molecule type" value="Genomic_DNA"/>
</dbReference>
<dbReference type="SFLD" id="SFLDG01140">
    <property type="entry name" value="C2.B:_Phosphomannomutase_and_P"/>
    <property type="match status" value="1"/>
</dbReference>
<dbReference type="InterPro" id="IPR006379">
    <property type="entry name" value="HAD-SF_hydro_IIB"/>
</dbReference>
<dbReference type="GO" id="GO:0005829">
    <property type="term" value="C:cytosol"/>
    <property type="evidence" value="ECO:0007669"/>
    <property type="project" value="TreeGrafter"/>
</dbReference>
<dbReference type="InterPro" id="IPR036412">
    <property type="entry name" value="HAD-like_sf"/>
</dbReference>
<dbReference type="Proteomes" id="UP000053911">
    <property type="component" value="Unassembled WGS sequence"/>
</dbReference>
<dbReference type="SFLD" id="SFLDG01142">
    <property type="entry name" value="C2.B.2:_Mannosyl-3-phosphoglyc"/>
    <property type="match status" value="1"/>
</dbReference>
<dbReference type="InterPro" id="IPR006381">
    <property type="entry name" value="HAD-SF-IIB-MPGP"/>
</dbReference>
<name>A0A101ELX7_9EURY</name>
<dbReference type="GO" id="GO:0050531">
    <property type="term" value="F:mannosyl-3-phosphoglycerate phosphatase activity"/>
    <property type="evidence" value="ECO:0007669"/>
    <property type="project" value="UniProtKB-UniRule"/>
</dbReference>
<evidence type="ECO:0000256" key="2">
    <source>
        <dbReference type="ARBA" id="ARBA00022801"/>
    </source>
</evidence>
<dbReference type="NCBIfam" id="TIGR01484">
    <property type="entry name" value="HAD-SF-IIB"/>
    <property type="match status" value="1"/>
</dbReference>
<dbReference type="PANTHER" id="PTHR10000">
    <property type="entry name" value="PHOSPHOSERINE PHOSPHATASE"/>
    <property type="match status" value="1"/>
</dbReference>
<accession>A0A101ELX7</accession>
<dbReference type="AlphaFoldDB" id="A0A101ELX7"/>
<gene>
    <name evidence="5" type="ORF">XD54_0905</name>
</gene>
<organism evidence="5 6">
    <name type="scientific">Thermococcus sibiricus</name>
    <dbReference type="NCBI Taxonomy" id="172049"/>
    <lineage>
        <taxon>Archaea</taxon>
        <taxon>Methanobacteriati</taxon>
        <taxon>Methanobacteriota</taxon>
        <taxon>Thermococci</taxon>
        <taxon>Thermococcales</taxon>
        <taxon>Thermococcaceae</taxon>
        <taxon>Thermococcus</taxon>
    </lineage>
</organism>
<dbReference type="EC" id="3.1.3.70" evidence="4"/>
<dbReference type="InterPro" id="IPR023214">
    <property type="entry name" value="HAD_sf"/>
</dbReference>
<evidence type="ECO:0000313" key="5">
    <source>
        <dbReference type="EMBL" id="KUK17808.1"/>
    </source>
</evidence>
<keyword evidence="3" id="KW-0460">Magnesium</keyword>
<dbReference type="PATRIC" id="fig|172049.5.peg.1766"/>
<dbReference type="RefSeq" id="WP_283217526.1">
    <property type="nucleotide sequence ID" value="NZ_LGFD01000014.1"/>
</dbReference>
<sequence>MKVIFLDLDKTLIGNNYSPKPAKEIVDFLKERGFKVIFNSSKTRLEQEYYRNALKVKDPFIVENGSAVYIPKNYFPFEFPFTRETREYKIIELGTAYEIIKRSLDKISNEFGLKYYGNSSIEEIVEFTGLPRRLAKLAAQREYSETLFKWNKSGFEEKLKKNDFKVSKGSRFYTVTGATDKGKAARVLLNLYSKLEKVESYAVGDGENDIPMLEVVDNPFAIGLSHNRAKNIKKINELIEVIT</sequence>
<keyword evidence="2" id="KW-0378">Hydrolase</keyword>
<dbReference type="GO" id="GO:0000287">
    <property type="term" value="F:magnesium ion binding"/>
    <property type="evidence" value="ECO:0007669"/>
    <property type="project" value="TreeGrafter"/>
</dbReference>
<dbReference type="SFLD" id="SFLDS00003">
    <property type="entry name" value="Haloacid_Dehalogenase"/>
    <property type="match status" value="1"/>
</dbReference>
<evidence type="ECO:0000256" key="1">
    <source>
        <dbReference type="ARBA" id="ARBA00022723"/>
    </source>
</evidence>
<dbReference type="Gene3D" id="3.40.50.1000">
    <property type="entry name" value="HAD superfamily/HAD-like"/>
    <property type="match status" value="1"/>
</dbReference>
<dbReference type="InterPro" id="IPR033980">
    <property type="entry name" value="MPG_Pase_thermophiles"/>
</dbReference>
<evidence type="ECO:0000313" key="6">
    <source>
        <dbReference type="Proteomes" id="UP000053911"/>
    </source>
</evidence>
<protein>
    <recommendedName>
        <fullName evidence="4">Mannosyl-3-phosphoglycerate phosphatase</fullName>
        <ecNumber evidence="4">3.1.3.70</ecNumber>
    </recommendedName>
</protein>
<keyword evidence="1" id="KW-0479">Metal-binding</keyword>
<dbReference type="Pfam" id="PF08282">
    <property type="entry name" value="Hydrolase_3"/>
    <property type="match status" value="1"/>
</dbReference>
<reference evidence="6" key="1">
    <citation type="journal article" date="2015" name="MBio">
        <title>Genome-Resolved Metagenomic Analysis Reveals Roles for Candidate Phyla and Other Microbial Community Members in Biogeochemical Transformations in Oil Reservoirs.</title>
        <authorList>
            <person name="Hu P."/>
            <person name="Tom L."/>
            <person name="Singh A."/>
            <person name="Thomas B.C."/>
            <person name="Baker B.J."/>
            <person name="Piceno Y.M."/>
            <person name="Andersen G.L."/>
            <person name="Banfield J.F."/>
        </authorList>
    </citation>
    <scope>NUCLEOTIDE SEQUENCE [LARGE SCALE GENOMIC DNA]</scope>
</reference>